<dbReference type="GO" id="GO:0016702">
    <property type="term" value="F:oxidoreductase activity, acting on single donors with incorporation of molecular oxygen, incorporation of two atoms of oxygen"/>
    <property type="evidence" value="ECO:0007669"/>
    <property type="project" value="InterPro"/>
</dbReference>
<feature type="chain" id="PRO_5031362613" evidence="1">
    <location>
        <begin position="25"/>
        <end position="332"/>
    </location>
</feature>
<evidence type="ECO:0000313" key="2">
    <source>
        <dbReference type="EMBL" id="CAE0415596.1"/>
    </source>
</evidence>
<dbReference type="GO" id="GO:0005506">
    <property type="term" value="F:iron ion binding"/>
    <property type="evidence" value="ECO:0007669"/>
    <property type="project" value="InterPro"/>
</dbReference>
<organism evidence="2">
    <name type="scientific">Amphora coffeiformis</name>
    <dbReference type="NCBI Taxonomy" id="265554"/>
    <lineage>
        <taxon>Eukaryota</taxon>
        <taxon>Sar</taxon>
        <taxon>Stramenopiles</taxon>
        <taxon>Ochrophyta</taxon>
        <taxon>Bacillariophyta</taxon>
        <taxon>Bacillariophyceae</taxon>
        <taxon>Bacillariophycidae</taxon>
        <taxon>Thalassiophysales</taxon>
        <taxon>Catenulaceae</taxon>
        <taxon>Amphora</taxon>
    </lineage>
</organism>
<reference evidence="2" key="1">
    <citation type="submission" date="2021-01" db="EMBL/GenBank/DDBJ databases">
        <authorList>
            <person name="Corre E."/>
            <person name="Pelletier E."/>
            <person name="Niang G."/>
            <person name="Scheremetjew M."/>
            <person name="Finn R."/>
            <person name="Kale V."/>
            <person name="Holt S."/>
            <person name="Cochrane G."/>
            <person name="Meng A."/>
            <person name="Brown T."/>
            <person name="Cohen L."/>
        </authorList>
    </citation>
    <scope>NUCLEOTIDE SEQUENCE</scope>
    <source>
        <strain evidence="2">CCMP127</strain>
    </source>
</reference>
<feature type="signal peptide" evidence="1">
    <location>
        <begin position="1"/>
        <end position="24"/>
    </location>
</feature>
<name>A0A7S3L8W1_9STRA</name>
<dbReference type="Gene3D" id="2.60.130.10">
    <property type="entry name" value="Aromatic compound dioxygenase"/>
    <property type="match status" value="1"/>
</dbReference>
<dbReference type="InterPro" id="IPR015889">
    <property type="entry name" value="Intradiol_dOase_core"/>
</dbReference>
<dbReference type="EMBL" id="HBIM01016177">
    <property type="protein sequence ID" value="CAE0415596.1"/>
    <property type="molecule type" value="Transcribed_RNA"/>
</dbReference>
<protein>
    <submittedName>
        <fullName evidence="2">Uncharacterized protein</fullName>
    </submittedName>
</protein>
<evidence type="ECO:0000256" key="1">
    <source>
        <dbReference type="SAM" id="SignalP"/>
    </source>
</evidence>
<dbReference type="AlphaFoldDB" id="A0A7S3L8W1"/>
<keyword evidence="1" id="KW-0732">Signal</keyword>
<accession>A0A7S3L8W1</accession>
<sequence>MRMTSSRLATTLLLALVGTRLVAANERQQCDVPGSCSSSGCATGVCLPTADGTESLYRFGGTAQAYKPRAPVKATICDAPANTTATVPYRVATWPYRRASYSNSTTVRLPEVFLSVTLMTCGESKKPSSCCCHPWNAKSSVTATIEAWQARPDGSFSSLRPGVEDGVCRAQLESTNKGTFEFQTFPAGSYGSLGGLGPSGRDFLPYGEPVIHFLVTTSAGYAPTLVDVPIYFHWASLESRSFGWNDWRGPAWVRQKSEDTGYEITSWIADRKRRSISIGLNLFLQQNPFAEDTAVAFSHDAMCESLVYGLPSSFFREPMAVCASSMLDFFTV</sequence>
<gene>
    <name evidence="2" type="ORF">ACOF00016_LOCUS12684</name>
</gene>
<dbReference type="SUPFAM" id="SSF49482">
    <property type="entry name" value="Aromatic compound dioxygenase"/>
    <property type="match status" value="1"/>
</dbReference>
<proteinExistence type="predicted"/>